<name>A0A9P5MY21_9AGAM</name>
<evidence type="ECO:0000313" key="2">
    <source>
        <dbReference type="EMBL" id="KAF8481635.1"/>
    </source>
</evidence>
<dbReference type="EMBL" id="WHVB01000006">
    <property type="protein sequence ID" value="KAF8481635.1"/>
    <property type="molecule type" value="Genomic_DNA"/>
</dbReference>
<accession>A0A9P5MY21</accession>
<comment type="caution">
    <text evidence="2">The sequence shown here is derived from an EMBL/GenBank/DDBJ whole genome shotgun (WGS) entry which is preliminary data.</text>
</comment>
<reference evidence="2" key="2">
    <citation type="journal article" date="2020" name="Nat. Commun.">
        <title>Large-scale genome sequencing of mycorrhizal fungi provides insights into the early evolution of symbiotic traits.</title>
        <authorList>
            <person name="Miyauchi S."/>
            <person name="Kiss E."/>
            <person name="Kuo A."/>
            <person name="Drula E."/>
            <person name="Kohler A."/>
            <person name="Sanchez-Garcia M."/>
            <person name="Morin E."/>
            <person name="Andreopoulos B."/>
            <person name="Barry K.W."/>
            <person name="Bonito G."/>
            <person name="Buee M."/>
            <person name="Carver A."/>
            <person name="Chen C."/>
            <person name="Cichocki N."/>
            <person name="Clum A."/>
            <person name="Culley D."/>
            <person name="Crous P.W."/>
            <person name="Fauchery L."/>
            <person name="Girlanda M."/>
            <person name="Hayes R.D."/>
            <person name="Keri Z."/>
            <person name="LaButti K."/>
            <person name="Lipzen A."/>
            <person name="Lombard V."/>
            <person name="Magnuson J."/>
            <person name="Maillard F."/>
            <person name="Murat C."/>
            <person name="Nolan M."/>
            <person name="Ohm R.A."/>
            <person name="Pangilinan J."/>
            <person name="Pereira M.F."/>
            <person name="Perotto S."/>
            <person name="Peter M."/>
            <person name="Pfister S."/>
            <person name="Riley R."/>
            <person name="Sitrit Y."/>
            <person name="Stielow J.B."/>
            <person name="Szollosi G."/>
            <person name="Zifcakova L."/>
            <person name="Stursova M."/>
            <person name="Spatafora J.W."/>
            <person name="Tedersoo L."/>
            <person name="Vaario L.M."/>
            <person name="Yamada A."/>
            <person name="Yan M."/>
            <person name="Wang P."/>
            <person name="Xu J."/>
            <person name="Bruns T."/>
            <person name="Baldrian P."/>
            <person name="Vilgalys R."/>
            <person name="Dunand C."/>
            <person name="Henrissat B."/>
            <person name="Grigoriev I.V."/>
            <person name="Hibbett D."/>
            <person name="Nagy L.G."/>
            <person name="Martin F.M."/>
        </authorList>
    </citation>
    <scope>NUCLEOTIDE SEQUENCE</scope>
    <source>
        <strain evidence="2">Prilba</strain>
    </source>
</reference>
<dbReference type="AlphaFoldDB" id="A0A9P5MY21"/>
<dbReference type="Proteomes" id="UP000759537">
    <property type="component" value="Unassembled WGS sequence"/>
</dbReference>
<keyword evidence="3" id="KW-1185">Reference proteome</keyword>
<sequence>MSIGVTWPISHRVTNPAPAPAVIKKLYGVPTWVRTMGTITTTTAHLCRGPRTQGDRYQWEIAPPRVIRQQQRERTYVPVPLIVPCKPTRSPAGAASLTKALNDAESAAASKQAEHMQFKEELSANWKRAIW</sequence>
<feature type="coiled-coil region" evidence="1">
    <location>
        <begin position="94"/>
        <end position="121"/>
    </location>
</feature>
<protein>
    <submittedName>
        <fullName evidence="2">Uncharacterized protein</fullName>
    </submittedName>
</protein>
<reference evidence="2" key="1">
    <citation type="submission" date="2019-10" db="EMBL/GenBank/DDBJ databases">
        <authorList>
            <consortium name="DOE Joint Genome Institute"/>
            <person name="Kuo A."/>
            <person name="Miyauchi S."/>
            <person name="Kiss E."/>
            <person name="Drula E."/>
            <person name="Kohler A."/>
            <person name="Sanchez-Garcia M."/>
            <person name="Andreopoulos B."/>
            <person name="Barry K.W."/>
            <person name="Bonito G."/>
            <person name="Buee M."/>
            <person name="Carver A."/>
            <person name="Chen C."/>
            <person name="Cichocki N."/>
            <person name="Clum A."/>
            <person name="Culley D."/>
            <person name="Crous P.W."/>
            <person name="Fauchery L."/>
            <person name="Girlanda M."/>
            <person name="Hayes R."/>
            <person name="Keri Z."/>
            <person name="LaButti K."/>
            <person name="Lipzen A."/>
            <person name="Lombard V."/>
            <person name="Magnuson J."/>
            <person name="Maillard F."/>
            <person name="Morin E."/>
            <person name="Murat C."/>
            <person name="Nolan M."/>
            <person name="Ohm R."/>
            <person name="Pangilinan J."/>
            <person name="Pereira M."/>
            <person name="Perotto S."/>
            <person name="Peter M."/>
            <person name="Riley R."/>
            <person name="Sitrit Y."/>
            <person name="Stielow B."/>
            <person name="Szollosi G."/>
            <person name="Zifcakova L."/>
            <person name="Stursova M."/>
            <person name="Spatafora J.W."/>
            <person name="Tedersoo L."/>
            <person name="Vaario L.-M."/>
            <person name="Yamada A."/>
            <person name="Yan M."/>
            <person name="Wang P."/>
            <person name="Xu J."/>
            <person name="Bruns T."/>
            <person name="Baldrian P."/>
            <person name="Vilgalys R."/>
            <person name="Henrissat B."/>
            <person name="Grigoriev I.V."/>
            <person name="Hibbett D."/>
            <person name="Nagy L.G."/>
            <person name="Martin F.M."/>
        </authorList>
    </citation>
    <scope>NUCLEOTIDE SEQUENCE</scope>
    <source>
        <strain evidence="2">Prilba</strain>
    </source>
</reference>
<organism evidence="2 3">
    <name type="scientific">Russula ochroleuca</name>
    <dbReference type="NCBI Taxonomy" id="152965"/>
    <lineage>
        <taxon>Eukaryota</taxon>
        <taxon>Fungi</taxon>
        <taxon>Dikarya</taxon>
        <taxon>Basidiomycota</taxon>
        <taxon>Agaricomycotina</taxon>
        <taxon>Agaricomycetes</taxon>
        <taxon>Russulales</taxon>
        <taxon>Russulaceae</taxon>
        <taxon>Russula</taxon>
    </lineage>
</organism>
<evidence type="ECO:0000256" key="1">
    <source>
        <dbReference type="SAM" id="Coils"/>
    </source>
</evidence>
<gene>
    <name evidence="2" type="ORF">DFH94DRAFT_681025</name>
</gene>
<keyword evidence="1" id="KW-0175">Coiled coil</keyword>
<evidence type="ECO:0000313" key="3">
    <source>
        <dbReference type="Proteomes" id="UP000759537"/>
    </source>
</evidence>
<proteinExistence type="predicted"/>